<dbReference type="GO" id="GO:0030001">
    <property type="term" value="P:metal ion transport"/>
    <property type="evidence" value="ECO:0007669"/>
    <property type="project" value="InterPro"/>
</dbReference>
<feature type="chain" id="PRO_5038898341" evidence="5">
    <location>
        <begin position="24"/>
        <end position="315"/>
    </location>
</feature>
<evidence type="ECO:0000256" key="2">
    <source>
        <dbReference type="ARBA" id="ARBA00022448"/>
    </source>
</evidence>
<keyword evidence="2 4" id="KW-0813">Transport</keyword>
<accession>A0A9D1NHK3</accession>
<name>A0A9D1NHK3_9FIRM</name>
<evidence type="ECO:0000256" key="4">
    <source>
        <dbReference type="RuleBase" id="RU003512"/>
    </source>
</evidence>
<evidence type="ECO:0000313" key="6">
    <source>
        <dbReference type="EMBL" id="HIV02779.1"/>
    </source>
</evidence>
<evidence type="ECO:0000313" key="7">
    <source>
        <dbReference type="Proteomes" id="UP000886743"/>
    </source>
</evidence>
<dbReference type="PANTHER" id="PTHR42953:SF3">
    <property type="entry name" value="HIGH-AFFINITY ZINC UPTAKE SYSTEM PROTEIN ZNUA"/>
    <property type="match status" value="1"/>
</dbReference>
<dbReference type="Gene3D" id="3.40.50.1980">
    <property type="entry name" value="Nitrogenase molybdenum iron protein domain"/>
    <property type="match status" value="2"/>
</dbReference>
<dbReference type="AlphaFoldDB" id="A0A9D1NHK3"/>
<evidence type="ECO:0000256" key="5">
    <source>
        <dbReference type="SAM" id="SignalP"/>
    </source>
</evidence>
<sequence>MYKKLFTLALCVSLALGLTGCGAGQQNAHDDTGKLQVVTTLFPQFDFARQVAGDLAGVTLLLPPGTEAHTYEPSPADIINIQKSDLFIYTGKYMESWAEGIISNLDSTQTRVLDVSEGITLVDKADEPGHSEEGGEAHNHQFDPHIWTSPANAIIMVDNIRGALSAADPANAQAYEQNAAAYIAELQEMDNDFMELVNAAPHKKIMFGGRFAMYYFAQRYGLSYTSAYDSCSSETEPGARLVAQIIDEMKAEQIGVIYYEEMSNHAVADSIAAETGAKALLLHSCHNVTKEELAGGATYLSLMRQNYENLKEGLY</sequence>
<comment type="caution">
    <text evidence="6">The sequence shown here is derived from an EMBL/GenBank/DDBJ whole genome shotgun (WGS) entry which is preliminary data.</text>
</comment>
<organism evidence="6 7">
    <name type="scientific">Candidatus Aphodoplasma excrementigallinarum</name>
    <dbReference type="NCBI Taxonomy" id="2840673"/>
    <lineage>
        <taxon>Bacteria</taxon>
        <taxon>Bacillati</taxon>
        <taxon>Bacillota</taxon>
        <taxon>Clostridia</taxon>
        <taxon>Eubacteriales</taxon>
        <taxon>Candidatus Aphodoplasma</taxon>
    </lineage>
</organism>
<dbReference type="PRINTS" id="PR00691">
    <property type="entry name" value="ADHESINB"/>
</dbReference>
<dbReference type="Pfam" id="PF01297">
    <property type="entry name" value="ZnuA"/>
    <property type="match status" value="1"/>
</dbReference>
<dbReference type="EMBL" id="DVOF01000127">
    <property type="protein sequence ID" value="HIV02779.1"/>
    <property type="molecule type" value="Genomic_DNA"/>
</dbReference>
<dbReference type="InterPro" id="IPR006127">
    <property type="entry name" value="ZnuA-like"/>
</dbReference>
<dbReference type="GO" id="GO:0007155">
    <property type="term" value="P:cell adhesion"/>
    <property type="evidence" value="ECO:0007669"/>
    <property type="project" value="InterPro"/>
</dbReference>
<evidence type="ECO:0000256" key="1">
    <source>
        <dbReference type="ARBA" id="ARBA00011028"/>
    </source>
</evidence>
<proteinExistence type="inferred from homology"/>
<dbReference type="SUPFAM" id="SSF53807">
    <property type="entry name" value="Helical backbone' metal receptor"/>
    <property type="match status" value="1"/>
</dbReference>
<dbReference type="PROSITE" id="PS51257">
    <property type="entry name" value="PROKAR_LIPOPROTEIN"/>
    <property type="match status" value="1"/>
</dbReference>
<dbReference type="GO" id="GO:0046872">
    <property type="term" value="F:metal ion binding"/>
    <property type="evidence" value="ECO:0007669"/>
    <property type="project" value="InterPro"/>
</dbReference>
<keyword evidence="3 5" id="KW-0732">Signal</keyword>
<comment type="similarity">
    <text evidence="1 4">Belongs to the bacterial solute-binding protein 9 family.</text>
</comment>
<gene>
    <name evidence="6" type="ORF">IAC74_04330</name>
</gene>
<dbReference type="InterPro" id="IPR050492">
    <property type="entry name" value="Bact_metal-bind_prot9"/>
</dbReference>
<feature type="signal peptide" evidence="5">
    <location>
        <begin position="1"/>
        <end position="23"/>
    </location>
</feature>
<dbReference type="Proteomes" id="UP000886743">
    <property type="component" value="Unassembled WGS sequence"/>
</dbReference>
<dbReference type="InterPro" id="IPR006129">
    <property type="entry name" value="AdhesinB"/>
</dbReference>
<dbReference type="PRINTS" id="PR00690">
    <property type="entry name" value="ADHESNFAMILY"/>
</dbReference>
<evidence type="ECO:0000256" key="3">
    <source>
        <dbReference type="ARBA" id="ARBA00022729"/>
    </source>
</evidence>
<dbReference type="InterPro" id="IPR006128">
    <property type="entry name" value="Lipoprotein_PsaA-like"/>
</dbReference>
<reference evidence="6" key="1">
    <citation type="submission" date="2020-10" db="EMBL/GenBank/DDBJ databases">
        <authorList>
            <person name="Gilroy R."/>
        </authorList>
    </citation>
    <scope>NUCLEOTIDE SEQUENCE</scope>
    <source>
        <strain evidence="6">4920</strain>
    </source>
</reference>
<protein>
    <submittedName>
        <fullName evidence="6">Zinc ABC transporter substrate-binding protein</fullName>
    </submittedName>
</protein>
<dbReference type="PANTHER" id="PTHR42953">
    <property type="entry name" value="HIGH-AFFINITY ZINC UPTAKE SYSTEM PROTEIN ZNUA-RELATED"/>
    <property type="match status" value="1"/>
</dbReference>
<reference evidence="6" key="2">
    <citation type="journal article" date="2021" name="PeerJ">
        <title>Extensive microbial diversity within the chicken gut microbiome revealed by metagenomics and culture.</title>
        <authorList>
            <person name="Gilroy R."/>
            <person name="Ravi A."/>
            <person name="Getino M."/>
            <person name="Pursley I."/>
            <person name="Horton D.L."/>
            <person name="Alikhan N.F."/>
            <person name="Baker D."/>
            <person name="Gharbi K."/>
            <person name="Hall N."/>
            <person name="Watson M."/>
            <person name="Adriaenssens E.M."/>
            <person name="Foster-Nyarko E."/>
            <person name="Jarju S."/>
            <person name="Secka A."/>
            <person name="Antonio M."/>
            <person name="Oren A."/>
            <person name="Chaudhuri R.R."/>
            <person name="La Ragione R."/>
            <person name="Hildebrand F."/>
            <person name="Pallen M.J."/>
        </authorList>
    </citation>
    <scope>NUCLEOTIDE SEQUENCE</scope>
    <source>
        <strain evidence="6">4920</strain>
    </source>
</reference>